<dbReference type="Gene3D" id="1.25.40.10">
    <property type="entry name" value="Tetratricopeptide repeat domain"/>
    <property type="match status" value="1"/>
</dbReference>
<evidence type="ECO:0000259" key="2">
    <source>
        <dbReference type="Pfam" id="PF13369"/>
    </source>
</evidence>
<dbReference type="Pfam" id="PF13371">
    <property type="entry name" value="TPR_9"/>
    <property type="match status" value="1"/>
</dbReference>
<dbReference type="Pfam" id="PF13369">
    <property type="entry name" value="Transglut_core2"/>
    <property type="match status" value="1"/>
</dbReference>
<organism evidence="3 4">
    <name type="scientific">Rhodoferax saidenbachensis</name>
    <dbReference type="NCBI Taxonomy" id="1484693"/>
    <lineage>
        <taxon>Bacteria</taxon>
        <taxon>Pseudomonadati</taxon>
        <taxon>Pseudomonadota</taxon>
        <taxon>Betaproteobacteria</taxon>
        <taxon>Burkholderiales</taxon>
        <taxon>Comamonadaceae</taxon>
        <taxon>Rhodoferax</taxon>
    </lineage>
</organism>
<protein>
    <submittedName>
        <fullName evidence="3">Regulator of sirC expression with transglutaminase-like and TPR domain</fullName>
    </submittedName>
</protein>
<dbReference type="PANTHER" id="PTHR31350:SF21">
    <property type="entry name" value="F-BOX ONLY PROTEIN 21"/>
    <property type="match status" value="1"/>
</dbReference>
<comment type="caution">
    <text evidence="3">The sequence shown here is derived from an EMBL/GenBank/DDBJ whole genome shotgun (WGS) entry which is preliminary data.</text>
</comment>
<dbReference type="PANTHER" id="PTHR31350">
    <property type="entry name" value="SI:DKEY-261L7.2"/>
    <property type="match status" value="1"/>
</dbReference>
<dbReference type="InterPro" id="IPR011990">
    <property type="entry name" value="TPR-like_helical_dom_sf"/>
</dbReference>
<evidence type="ECO:0000313" key="3">
    <source>
        <dbReference type="EMBL" id="MDR7304762.1"/>
    </source>
</evidence>
<reference evidence="3 4" key="1">
    <citation type="submission" date="2023-07" db="EMBL/GenBank/DDBJ databases">
        <title>Sorghum-associated microbial communities from plants grown in Nebraska, USA.</title>
        <authorList>
            <person name="Schachtman D."/>
        </authorList>
    </citation>
    <scope>NUCLEOTIDE SEQUENCE [LARGE SCALE GENOMIC DNA]</scope>
    <source>
        <strain evidence="3 4">BE308</strain>
    </source>
</reference>
<gene>
    <name evidence="3" type="ORF">J2X15_000028</name>
</gene>
<dbReference type="EMBL" id="JAVDXO010000001">
    <property type="protein sequence ID" value="MDR7304762.1"/>
    <property type="molecule type" value="Genomic_DNA"/>
</dbReference>
<evidence type="ECO:0000313" key="4">
    <source>
        <dbReference type="Proteomes" id="UP001268089"/>
    </source>
</evidence>
<feature type="domain" description="Protein SirB1 N-terminal" evidence="2">
    <location>
        <begin position="45"/>
        <end position="202"/>
    </location>
</feature>
<keyword evidence="4" id="KW-1185">Reference proteome</keyword>
<name>A0ABU1ZGT9_9BURK</name>
<comment type="similarity">
    <text evidence="1">Belongs to the UPF0162 family.</text>
</comment>
<proteinExistence type="inferred from homology"/>
<accession>A0ABU1ZGT9</accession>
<dbReference type="InterPro" id="IPR032698">
    <property type="entry name" value="SirB1_N"/>
</dbReference>
<dbReference type="Proteomes" id="UP001268089">
    <property type="component" value="Unassembled WGS sequence"/>
</dbReference>
<dbReference type="RefSeq" id="WP_310338176.1">
    <property type="nucleotide sequence ID" value="NZ_JAVDXO010000001.1"/>
</dbReference>
<evidence type="ECO:0000256" key="1">
    <source>
        <dbReference type="ARBA" id="ARBA00007100"/>
    </source>
</evidence>
<sequence length="284" mass="32127">MQLDLSVPTPLDYFSALVHSDGNFALFEAAVSLAQDEYPETDVQTVLGEVDQLLARVRRRLAPDASALQRLRILNHFFYQDMGFGGNVNNFYDPDNSFASVMLRTRRGIPISLAVVWMELAQGLGLSTNGVSFPGHFMVKVSLPMGQAVIDPLSGKSLSREELSEMLEPYRRRSGLVDDFEAPLGLYLQAATPREIVARMLRNLKEIYKSQEDWQRLLAVQERLVVLLPESWSEYRDRGMAHAQLGHQEEALADLECYLVHAEDVVDVDAIAEQVELLRRQIRH</sequence>
<dbReference type="SUPFAM" id="SSF48452">
    <property type="entry name" value="TPR-like"/>
    <property type="match status" value="1"/>
</dbReference>